<protein>
    <submittedName>
        <fullName evidence="3">Uncharacterized protein</fullName>
    </submittedName>
</protein>
<feature type="region of interest" description="Disordered" evidence="1">
    <location>
        <begin position="96"/>
        <end position="128"/>
    </location>
</feature>
<feature type="transmembrane region" description="Helical" evidence="2">
    <location>
        <begin position="37"/>
        <end position="63"/>
    </location>
</feature>
<feature type="compositionally biased region" description="Basic residues" evidence="1">
    <location>
        <begin position="207"/>
        <end position="229"/>
    </location>
</feature>
<organism evidence="3">
    <name type="scientific">Chlamydia pneumoniae</name>
    <name type="common">Chlamydophila pneumoniae</name>
    <dbReference type="NCBI Taxonomy" id="83558"/>
    <lineage>
        <taxon>Bacteria</taxon>
        <taxon>Pseudomonadati</taxon>
        <taxon>Chlamydiota</taxon>
        <taxon>Chlamydiia</taxon>
        <taxon>Chlamydiales</taxon>
        <taxon>Chlamydiaceae</taxon>
        <taxon>Chlamydia/Chlamydophila group</taxon>
        <taxon>Chlamydia</taxon>
    </lineage>
</organism>
<keyword evidence="2" id="KW-0812">Transmembrane</keyword>
<evidence type="ECO:0000256" key="2">
    <source>
        <dbReference type="SAM" id="Phobius"/>
    </source>
</evidence>
<dbReference type="AlphaFoldDB" id="A0A0F7X0P8"/>
<keyword evidence="2" id="KW-0472">Membrane</keyword>
<keyword evidence="2" id="KW-1133">Transmembrane helix</keyword>
<name>A0A0F7X0P8_CHLPN</name>
<feature type="region of interest" description="Disordered" evidence="1">
    <location>
        <begin position="147"/>
        <end position="289"/>
    </location>
</feature>
<feature type="compositionally biased region" description="Polar residues" evidence="1">
    <location>
        <begin position="104"/>
        <end position="119"/>
    </location>
</feature>
<accession>A0A0F7X0P8</accession>
<gene>
    <name evidence="3" type="ORF">BN1224_DC9_AE_00160</name>
</gene>
<reference evidence="3" key="1">
    <citation type="submission" date="2015-05" db="EMBL/GenBank/DDBJ databases">
        <authorList>
            <person name="Rattei Thomas"/>
        </authorList>
    </citation>
    <scope>NUCLEOTIDE SEQUENCE</scope>
    <source>
        <strain evidence="3">DC9</strain>
    </source>
</reference>
<evidence type="ECO:0000313" key="3">
    <source>
        <dbReference type="EMBL" id="CRI42152.1"/>
    </source>
</evidence>
<dbReference type="EMBL" id="LN847013">
    <property type="protein sequence ID" value="CRI42152.1"/>
    <property type="molecule type" value="Genomic_DNA"/>
</dbReference>
<evidence type="ECO:0000256" key="1">
    <source>
        <dbReference type="SAM" id="MobiDB-lite"/>
    </source>
</evidence>
<sequence length="289" mass="32000">MSHLIPSLRNSVTSYFHKPQPIKQAAPSKSIRDICNIAYLIIICVLVVVVLVGAMLCMFIPSVGIPLCLSSLALLVLLSIFNPCLINWISTKKTKEIAPKDASESQPTKSASRKGSPQLSPHHDHEPKNFIRTQLEKGVNYVTNKFKSGEESPQISDEHHSPRQSKRSSEIESSDESSPELHRKAKGKAPHTATTKESKTSTTESSKKKKKKTKHSLHRTTSSIHKRSAPKPMVPSKKRKPVPLKKPVPLPIEDLEHQSSGNESSDSSSPPPVQRKAILPWFCKQPTDP</sequence>
<feature type="compositionally biased region" description="Low complexity" evidence="1">
    <location>
        <begin position="259"/>
        <end position="268"/>
    </location>
</feature>
<proteinExistence type="predicted"/>
<feature type="transmembrane region" description="Helical" evidence="2">
    <location>
        <begin position="69"/>
        <end position="90"/>
    </location>
</feature>